<keyword evidence="5 6" id="KW-0482">Metalloprotease</keyword>
<dbReference type="EMBL" id="OX465079">
    <property type="protein sequence ID" value="CAI9277414.1"/>
    <property type="molecule type" value="Genomic_DNA"/>
</dbReference>
<dbReference type="AlphaFoldDB" id="A0AA35YP25"/>
<comment type="similarity">
    <text evidence="6">Belongs to the peptidase M3 family.</text>
</comment>
<protein>
    <recommendedName>
        <fullName evidence="8">Peptidase M3A/M3B catalytic domain-containing protein</fullName>
    </recommendedName>
</protein>
<keyword evidence="2 6" id="KW-0479">Metal-binding</keyword>
<evidence type="ECO:0000256" key="4">
    <source>
        <dbReference type="ARBA" id="ARBA00022833"/>
    </source>
</evidence>
<evidence type="ECO:0000256" key="3">
    <source>
        <dbReference type="ARBA" id="ARBA00022801"/>
    </source>
</evidence>
<keyword evidence="10" id="KW-1185">Reference proteome</keyword>
<evidence type="ECO:0000256" key="2">
    <source>
        <dbReference type="ARBA" id="ARBA00022723"/>
    </source>
</evidence>
<evidence type="ECO:0000256" key="1">
    <source>
        <dbReference type="ARBA" id="ARBA00022670"/>
    </source>
</evidence>
<dbReference type="Pfam" id="PF01432">
    <property type="entry name" value="Peptidase_M3"/>
    <property type="match status" value="1"/>
</dbReference>
<dbReference type="Proteomes" id="UP001177003">
    <property type="component" value="Chromosome 3"/>
</dbReference>
<evidence type="ECO:0000313" key="10">
    <source>
        <dbReference type="Proteomes" id="UP001177003"/>
    </source>
</evidence>
<evidence type="ECO:0000256" key="6">
    <source>
        <dbReference type="RuleBase" id="RU003435"/>
    </source>
</evidence>
<dbReference type="Gene3D" id="1.10.1370.40">
    <property type="match status" value="1"/>
</dbReference>
<reference evidence="9" key="1">
    <citation type="submission" date="2023-04" db="EMBL/GenBank/DDBJ databases">
        <authorList>
            <person name="Vijverberg K."/>
            <person name="Xiong W."/>
            <person name="Schranz E."/>
        </authorList>
    </citation>
    <scope>NUCLEOTIDE SEQUENCE</scope>
</reference>
<dbReference type="InterPro" id="IPR001567">
    <property type="entry name" value="Pept_M3A_M3B_dom"/>
</dbReference>
<dbReference type="GO" id="GO:0006518">
    <property type="term" value="P:peptide metabolic process"/>
    <property type="evidence" value="ECO:0007669"/>
    <property type="project" value="TreeGrafter"/>
</dbReference>
<comment type="cofactor">
    <cofactor evidence="6">
        <name>Zn(2+)</name>
        <dbReference type="ChEBI" id="CHEBI:29105"/>
    </cofactor>
    <text evidence="6">Binds 1 zinc ion.</text>
</comment>
<accession>A0AA35YP25</accession>
<dbReference type="InterPro" id="IPR045090">
    <property type="entry name" value="Pept_M3A_M3B"/>
</dbReference>
<dbReference type="PANTHER" id="PTHR11804:SF79">
    <property type="entry name" value="MITOCHONDRIAL INTERMEDIATE PEPTIDASE"/>
    <property type="match status" value="1"/>
</dbReference>
<dbReference type="PANTHER" id="PTHR11804">
    <property type="entry name" value="PROTEASE M3 THIMET OLIGOPEPTIDASE-RELATED"/>
    <property type="match status" value="1"/>
</dbReference>
<dbReference type="SUPFAM" id="SSF55486">
    <property type="entry name" value="Metalloproteases ('zincins'), catalytic domain"/>
    <property type="match status" value="1"/>
</dbReference>
<gene>
    <name evidence="9" type="ORF">LSALG_LOCUS17343</name>
</gene>
<dbReference type="GO" id="GO:0004222">
    <property type="term" value="F:metalloendopeptidase activity"/>
    <property type="evidence" value="ECO:0007669"/>
    <property type="project" value="InterPro"/>
</dbReference>
<organism evidence="9 10">
    <name type="scientific">Lactuca saligna</name>
    <name type="common">Willowleaf lettuce</name>
    <dbReference type="NCBI Taxonomy" id="75948"/>
    <lineage>
        <taxon>Eukaryota</taxon>
        <taxon>Viridiplantae</taxon>
        <taxon>Streptophyta</taxon>
        <taxon>Embryophyta</taxon>
        <taxon>Tracheophyta</taxon>
        <taxon>Spermatophyta</taxon>
        <taxon>Magnoliopsida</taxon>
        <taxon>eudicotyledons</taxon>
        <taxon>Gunneridae</taxon>
        <taxon>Pentapetalae</taxon>
        <taxon>asterids</taxon>
        <taxon>campanulids</taxon>
        <taxon>Asterales</taxon>
        <taxon>Asteraceae</taxon>
        <taxon>Cichorioideae</taxon>
        <taxon>Cichorieae</taxon>
        <taxon>Lactucinae</taxon>
        <taxon>Lactuca</taxon>
    </lineage>
</organism>
<keyword evidence="3 6" id="KW-0378">Hydrolase</keyword>
<sequence length="252" mass="28258">MVLNLEAGRVLVYCQGFSDMVISLDNMVDRLSDVKLQPTKDKVVKANEVLAAGHQPRPIMETIIVTLLYLALHSEKIELETGQPQKKQKRRGRPPKTQGESTSLHLTDDVALFKKLERRGRPPKVQAGELTNAKKSKLVVGKKNNNQLKGKNVKKGPKSFQNRIPVALHHPDEGDLGYIYLDLNCRQGKYPGCAHFAIRGGRTVSKTEYQLPVIVVVCNFSKPRNSSIVRLNHSDVDTLFHEFEHALHSLLS</sequence>
<feature type="region of interest" description="Disordered" evidence="7">
    <location>
        <begin position="80"/>
        <end position="104"/>
    </location>
</feature>
<dbReference type="GO" id="GO:0006508">
    <property type="term" value="P:proteolysis"/>
    <property type="evidence" value="ECO:0007669"/>
    <property type="project" value="UniProtKB-KW"/>
</dbReference>
<name>A0AA35YP25_LACSI</name>
<evidence type="ECO:0000256" key="7">
    <source>
        <dbReference type="SAM" id="MobiDB-lite"/>
    </source>
</evidence>
<feature type="domain" description="Peptidase M3A/M3B catalytic" evidence="8">
    <location>
        <begin position="174"/>
        <end position="252"/>
    </location>
</feature>
<evidence type="ECO:0000256" key="5">
    <source>
        <dbReference type="ARBA" id="ARBA00023049"/>
    </source>
</evidence>
<keyword evidence="1 6" id="KW-0645">Protease</keyword>
<evidence type="ECO:0000313" key="9">
    <source>
        <dbReference type="EMBL" id="CAI9277414.1"/>
    </source>
</evidence>
<evidence type="ECO:0000259" key="8">
    <source>
        <dbReference type="Pfam" id="PF01432"/>
    </source>
</evidence>
<proteinExistence type="inferred from homology"/>
<keyword evidence="4 6" id="KW-0862">Zinc</keyword>
<dbReference type="GO" id="GO:0046872">
    <property type="term" value="F:metal ion binding"/>
    <property type="evidence" value="ECO:0007669"/>
    <property type="project" value="UniProtKB-UniRule"/>
</dbReference>